<dbReference type="AlphaFoldDB" id="R4JCT6"/>
<name>R4JCT6_9BACT</name>
<accession>R4JCT6</accession>
<dbReference type="EMBL" id="KC595276">
    <property type="protein sequence ID" value="AGK84777.1"/>
    <property type="molecule type" value="Genomic_DNA"/>
</dbReference>
<organism evidence="1">
    <name type="scientific">uncultured bacterium BAC10G6</name>
    <dbReference type="NCBI Taxonomy" id="1329522"/>
    <lineage>
        <taxon>Bacteria</taxon>
        <taxon>environmental samples</taxon>
    </lineage>
</organism>
<reference evidence="1" key="1">
    <citation type="journal article" date="2013" name="Appl. Environ. Microbiol.">
        <title>Functional screening of a metagenomic library reveals operons responsible for enhanced intestinal colonization by gut commensal microbes.</title>
        <authorList>
            <person name="Yoon M.Y."/>
            <person name="Lee K.M."/>
            <person name="Yoon Y."/>
            <person name="Go J."/>
            <person name="Park Y."/>
            <person name="Cho Y.J."/>
            <person name="Tannock G.W."/>
            <person name="Yoon S.S."/>
        </authorList>
    </citation>
    <scope>NUCLEOTIDE SEQUENCE</scope>
</reference>
<proteinExistence type="predicted"/>
<protein>
    <submittedName>
        <fullName evidence="1">Uncharacterized protein</fullName>
    </submittedName>
</protein>
<sequence>MIHTDRNLLLAAIPKIRAKLAEYHLRINEKKFYLQHYRKGVEFTGAVVKPHRAYACNRSINNFAGAVAKLNRAKNIEEIEKAVSSVNSYIGLLRHYHEYKTRRRIVNRIKPGIMEYLDIKGDYRSIVVKKQYRPRAQTLERIRNGDY</sequence>
<gene>
    <name evidence="1" type="ORF">metaSSY_00230</name>
</gene>
<evidence type="ECO:0000313" key="1">
    <source>
        <dbReference type="EMBL" id="AGK84777.1"/>
    </source>
</evidence>